<evidence type="ECO:0000259" key="1">
    <source>
        <dbReference type="Pfam" id="PF01636"/>
    </source>
</evidence>
<evidence type="ECO:0000313" key="3">
    <source>
        <dbReference type="Proteomes" id="UP000190312"/>
    </source>
</evidence>
<dbReference type="InterPro" id="IPR011009">
    <property type="entry name" value="Kinase-like_dom_sf"/>
</dbReference>
<proteinExistence type="predicted"/>
<dbReference type="GO" id="GO:0016740">
    <property type="term" value="F:transferase activity"/>
    <property type="evidence" value="ECO:0007669"/>
    <property type="project" value="UniProtKB-KW"/>
</dbReference>
<gene>
    <name evidence="2" type="ORF">OAory_01017280</name>
</gene>
<name>A0A1S9DAH1_ASPOZ</name>
<dbReference type="Pfam" id="PF01636">
    <property type="entry name" value="APH"/>
    <property type="match status" value="1"/>
</dbReference>
<dbReference type="PANTHER" id="PTHR21310:SF39">
    <property type="entry name" value="AMINOGLYCOSIDE PHOSPHOTRANSFERASE DOMAIN-CONTAINING PROTEIN"/>
    <property type="match status" value="1"/>
</dbReference>
<dbReference type="VEuPathDB" id="FungiDB:AO090138000133"/>
<dbReference type="EMBL" id="MKZY01000008">
    <property type="protein sequence ID" value="OOO06067.1"/>
    <property type="molecule type" value="Genomic_DNA"/>
</dbReference>
<organism evidence="2 3">
    <name type="scientific">Aspergillus oryzae</name>
    <name type="common">Yellow koji mold</name>
    <dbReference type="NCBI Taxonomy" id="5062"/>
    <lineage>
        <taxon>Eukaryota</taxon>
        <taxon>Fungi</taxon>
        <taxon>Dikarya</taxon>
        <taxon>Ascomycota</taxon>
        <taxon>Pezizomycotina</taxon>
        <taxon>Eurotiomycetes</taxon>
        <taxon>Eurotiomycetidae</taxon>
        <taxon>Eurotiales</taxon>
        <taxon>Aspergillaceae</taxon>
        <taxon>Aspergillus</taxon>
        <taxon>Aspergillus subgen. Circumdati</taxon>
    </lineage>
</organism>
<dbReference type="Proteomes" id="UP000190312">
    <property type="component" value="Unassembled WGS sequence"/>
</dbReference>
<dbReference type="Gene3D" id="3.90.1200.10">
    <property type="match status" value="1"/>
</dbReference>
<dbReference type="OrthoDB" id="3250044at2759"/>
<accession>A0A1S9DAH1</accession>
<feature type="domain" description="Aminoglycoside phosphotransferase" evidence="1">
    <location>
        <begin position="145"/>
        <end position="261"/>
    </location>
</feature>
<comment type="caution">
    <text evidence="2">The sequence shown here is derived from an EMBL/GenBank/DDBJ whole genome shotgun (WGS) entry which is preliminary data.</text>
</comment>
<dbReference type="SUPFAM" id="SSF56112">
    <property type="entry name" value="Protein kinase-like (PK-like)"/>
    <property type="match status" value="1"/>
</dbReference>
<dbReference type="InterPro" id="IPR002575">
    <property type="entry name" value="Aminoglycoside_PTrfase"/>
</dbReference>
<dbReference type="AlphaFoldDB" id="A0A1S9DAH1"/>
<dbReference type="InterPro" id="IPR051678">
    <property type="entry name" value="AGP_Transferase"/>
</dbReference>
<keyword evidence="2" id="KW-0808">Transferase</keyword>
<protein>
    <submittedName>
        <fullName evidence="2">Aminoglycoside phosphotransferase</fullName>
    </submittedName>
</protein>
<evidence type="ECO:0000313" key="2">
    <source>
        <dbReference type="EMBL" id="OOO06067.1"/>
    </source>
</evidence>
<reference evidence="2 3" key="1">
    <citation type="submission" date="2016-10" db="EMBL/GenBank/DDBJ databases">
        <title>Genome sequencing of Aspergillus oryzae BCC7051.</title>
        <authorList>
            <person name="Thammarongtham C."/>
            <person name="Vorapreeda T."/>
            <person name="Nookaew I."/>
            <person name="Srisuk T."/>
            <person name="Land M."/>
            <person name="Jeennor S."/>
            <person name="Laoteng K."/>
        </authorList>
    </citation>
    <scope>NUCLEOTIDE SEQUENCE [LARGE SCALE GENOMIC DNA]</scope>
    <source>
        <strain evidence="2 3">BCC7051</strain>
    </source>
</reference>
<dbReference type="PANTHER" id="PTHR21310">
    <property type="entry name" value="AMINOGLYCOSIDE PHOSPHOTRANSFERASE-RELATED-RELATED"/>
    <property type="match status" value="1"/>
</dbReference>
<sequence>MRTSHHELQTGPEIQHLPQPLMHCFPTQPENLLILTFSQARSKDDTNIFPLDGVDIESVSNEELVRLGETASVLYQIGSSKVLRISHDLVLKCGPLVLPSEGRALEFVRAKTSILVPRVYRSFQVDDPFEYYGTRGYLVMDYDDVICQTAVIIKQLQSIPIPTAGPLGGGPCRGKFFTDYGAGPFNSGAEMEAWFNHKLKICKDYNQAPQDIPPFDFQKFVLVHQDISPRNMILDATGKVCLIDWAHAGAYPPAFERAAIVEQHRFPEFNEMTLHVMPEYDVEVRQLQSIGYGLSVAGLA</sequence>